<feature type="region of interest" description="Disordered" evidence="1">
    <location>
        <begin position="1"/>
        <end position="68"/>
    </location>
</feature>
<evidence type="ECO:0000313" key="3">
    <source>
        <dbReference type="Proteomes" id="UP000237481"/>
    </source>
</evidence>
<dbReference type="OrthoDB" id="203796at2759"/>
<proteinExistence type="predicted"/>
<dbReference type="EMBL" id="PKSG01000158">
    <property type="protein sequence ID" value="POR38235.1"/>
    <property type="molecule type" value="Genomic_DNA"/>
</dbReference>
<accession>A0A2S4L725</accession>
<evidence type="ECO:0000313" key="2">
    <source>
        <dbReference type="EMBL" id="POR38235.1"/>
    </source>
</evidence>
<name>A0A2S4L725_9HYPO</name>
<gene>
    <name evidence="2" type="ORF">TPAR_01565</name>
</gene>
<dbReference type="PANTHER" id="PTHR37848">
    <property type="entry name" value="EXPRESSED PROTEIN"/>
    <property type="match status" value="1"/>
</dbReference>
<organism evidence="2 3">
    <name type="scientific">Tolypocladium paradoxum</name>
    <dbReference type="NCBI Taxonomy" id="94208"/>
    <lineage>
        <taxon>Eukaryota</taxon>
        <taxon>Fungi</taxon>
        <taxon>Dikarya</taxon>
        <taxon>Ascomycota</taxon>
        <taxon>Pezizomycotina</taxon>
        <taxon>Sordariomycetes</taxon>
        <taxon>Hypocreomycetidae</taxon>
        <taxon>Hypocreales</taxon>
        <taxon>Ophiocordycipitaceae</taxon>
        <taxon>Tolypocladium</taxon>
    </lineage>
</organism>
<evidence type="ECO:0000256" key="1">
    <source>
        <dbReference type="SAM" id="MobiDB-lite"/>
    </source>
</evidence>
<dbReference type="AlphaFoldDB" id="A0A2S4L725"/>
<dbReference type="Proteomes" id="UP000237481">
    <property type="component" value="Unassembled WGS sequence"/>
</dbReference>
<dbReference type="PANTHER" id="PTHR37848:SF1">
    <property type="entry name" value="SUN DOMAIN-CONTAINING PROTEIN"/>
    <property type="match status" value="1"/>
</dbReference>
<keyword evidence="3" id="KW-1185">Reference proteome</keyword>
<protein>
    <submittedName>
        <fullName evidence="2">Uncharacterized protein</fullName>
    </submittedName>
</protein>
<comment type="caution">
    <text evidence="2">The sequence shown here is derived from an EMBL/GenBank/DDBJ whole genome shotgun (WGS) entry which is preliminary data.</text>
</comment>
<feature type="non-terminal residue" evidence="2">
    <location>
        <position position="216"/>
    </location>
</feature>
<sequence length="216" mass="23386">MGKPSDLDAVPVPNPPSHLGEAATSIFLRTAASTAAPASHRQGQYFDDPATQAAYESAGGGDDDDLPPLYADHDEYSGAFDPLVPRALGDPLVQPFGHAADGSTAYYVDPRLDSDPAFLMDHVSRLAALPPRPFVRLRGTHQERRRGGGDDRDRHGREAVVDFDVRVELTHLLYTDVRTHSAWRRVTTAGNFEKVRRGTVFAQRAPGFGGSGPAEE</sequence>
<reference evidence="2 3" key="1">
    <citation type="submission" date="2018-01" db="EMBL/GenBank/DDBJ databases">
        <title>Harnessing the power of phylogenomics to disentangle the directionality and signatures of interkingdom host jumping in the parasitic fungal genus Tolypocladium.</title>
        <authorList>
            <person name="Quandt C.A."/>
            <person name="Patterson W."/>
            <person name="Spatafora J.W."/>
        </authorList>
    </citation>
    <scope>NUCLEOTIDE SEQUENCE [LARGE SCALE GENOMIC DNA]</scope>
    <source>
        <strain evidence="2 3">NRBC 100945</strain>
    </source>
</reference>